<accession>A0A5J6D940</accession>
<organism evidence="2 3">
    <name type="scientific">Gordonia phage Chikenjars</name>
    <dbReference type="NCBI Taxonomy" id="2601686"/>
    <lineage>
        <taxon>Viruses</taxon>
        <taxon>Duplodnaviria</taxon>
        <taxon>Heunggongvirae</taxon>
        <taxon>Uroviricota</taxon>
        <taxon>Caudoviricetes</taxon>
        <taxon>Deejayvirinae</taxon>
        <taxon>Kenoshavirus</taxon>
        <taxon>Kenoshavirus chikenjars</taxon>
    </lineage>
</organism>
<dbReference type="GeneID" id="55622790"/>
<dbReference type="KEGG" id="vg:55622790"/>
<keyword evidence="3" id="KW-1185">Reference proteome</keyword>
<evidence type="ECO:0000256" key="1">
    <source>
        <dbReference type="SAM" id="Coils"/>
    </source>
</evidence>
<gene>
    <name evidence="2" type="primary">86</name>
    <name evidence="2" type="ORF">SEA_CHIKENJARS_86</name>
</gene>
<reference evidence="2 3" key="1">
    <citation type="submission" date="2019-07" db="EMBL/GenBank/DDBJ databases">
        <authorList>
            <person name="Birge L.R."/>
            <person name="Bivans L.D."/>
            <person name="Blakestad S.M."/>
            <person name="Chesley E.K."/>
            <person name="Frank J.E."/>
            <person name="Hoagland S."/>
            <person name="Hultquist J."/>
            <person name="Lee N.R."/>
            <person name="Pena P.B."/>
            <person name="Ramsey E.P."/>
            <person name="Chia C."/>
            <person name="Williams D.C."/>
            <person name="Garlena R.A."/>
            <person name="Russell D.A."/>
            <person name="Pope W.H."/>
            <person name="Jacobs-Sera D."/>
            <person name="Hatfull G.F."/>
        </authorList>
    </citation>
    <scope>NUCLEOTIDE SEQUENCE [LARGE SCALE GENOMIC DNA]</scope>
</reference>
<dbReference type="EMBL" id="MN204501">
    <property type="protein sequence ID" value="QEQ94389.1"/>
    <property type="molecule type" value="Genomic_DNA"/>
</dbReference>
<evidence type="ECO:0000313" key="2">
    <source>
        <dbReference type="EMBL" id="QEQ94389.1"/>
    </source>
</evidence>
<sequence>MSNTVEVTITKNNQVIIEWTVFSMAGMRLLMEKVLDASKEQIAQYEEELKHASINSYSSFNGEYTMITTNVR</sequence>
<keyword evidence="1" id="KW-0175">Coiled coil</keyword>
<name>A0A5J6D940_9CAUD</name>
<dbReference type="Proteomes" id="UP000325848">
    <property type="component" value="Segment"/>
</dbReference>
<proteinExistence type="predicted"/>
<feature type="coiled-coil region" evidence="1">
    <location>
        <begin position="28"/>
        <end position="55"/>
    </location>
</feature>
<evidence type="ECO:0000313" key="3">
    <source>
        <dbReference type="Proteomes" id="UP000325848"/>
    </source>
</evidence>
<dbReference type="RefSeq" id="YP_009852188.1">
    <property type="nucleotide sequence ID" value="NC_048810.1"/>
</dbReference>
<protein>
    <submittedName>
        <fullName evidence="2">Uncharacterized protein</fullName>
    </submittedName>
</protein>